<dbReference type="PANTHER" id="PTHR43482:SF4">
    <property type="entry name" value="ALCOHOL DEHYDROGENASE, PUTATIVE (AFU_ORTHOLOGUE AFUA_7G06260)-RELATED"/>
    <property type="match status" value="1"/>
</dbReference>
<dbReference type="Pfam" id="PF13602">
    <property type="entry name" value="ADH_zinc_N_2"/>
    <property type="match status" value="1"/>
</dbReference>
<dbReference type="InterPro" id="IPR011032">
    <property type="entry name" value="GroES-like_sf"/>
</dbReference>
<name>A0A1L9U362_ASPBC</name>
<dbReference type="STRING" id="767769.A0A1L9U362"/>
<dbReference type="RefSeq" id="XP_067473338.1">
    <property type="nucleotide sequence ID" value="XM_067621936.1"/>
</dbReference>
<dbReference type="InterPro" id="IPR020843">
    <property type="entry name" value="ER"/>
</dbReference>
<dbReference type="AlphaFoldDB" id="A0A1L9U362"/>
<proteinExistence type="predicted"/>
<reference evidence="3" key="1">
    <citation type="journal article" date="2017" name="Genome Biol.">
        <title>Comparative genomics reveals high biological diversity and specific adaptations in the industrially and medically important fungal genus Aspergillus.</title>
        <authorList>
            <person name="de Vries R.P."/>
            <person name="Riley R."/>
            <person name="Wiebenga A."/>
            <person name="Aguilar-Osorio G."/>
            <person name="Amillis S."/>
            <person name="Uchima C.A."/>
            <person name="Anderluh G."/>
            <person name="Asadollahi M."/>
            <person name="Askin M."/>
            <person name="Barry K."/>
            <person name="Battaglia E."/>
            <person name="Bayram O."/>
            <person name="Benocci T."/>
            <person name="Braus-Stromeyer S.A."/>
            <person name="Caldana C."/>
            <person name="Canovas D."/>
            <person name="Cerqueira G.C."/>
            <person name="Chen F."/>
            <person name="Chen W."/>
            <person name="Choi C."/>
            <person name="Clum A."/>
            <person name="Dos Santos R.A."/>
            <person name="Damasio A.R."/>
            <person name="Diallinas G."/>
            <person name="Emri T."/>
            <person name="Fekete E."/>
            <person name="Flipphi M."/>
            <person name="Freyberg S."/>
            <person name="Gallo A."/>
            <person name="Gournas C."/>
            <person name="Habgood R."/>
            <person name="Hainaut M."/>
            <person name="Harispe M.L."/>
            <person name="Henrissat B."/>
            <person name="Hilden K.S."/>
            <person name="Hope R."/>
            <person name="Hossain A."/>
            <person name="Karabika E."/>
            <person name="Karaffa L."/>
            <person name="Karanyi Z."/>
            <person name="Krasevec N."/>
            <person name="Kuo A."/>
            <person name="Kusch H."/>
            <person name="LaButti K."/>
            <person name="Lagendijk E.L."/>
            <person name="Lapidus A."/>
            <person name="Levasseur A."/>
            <person name="Lindquist E."/>
            <person name="Lipzen A."/>
            <person name="Logrieco A.F."/>
            <person name="MacCabe A."/>
            <person name="Maekelae M.R."/>
            <person name="Malavazi I."/>
            <person name="Melin P."/>
            <person name="Meyer V."/>
            <person name="Mielnichuk N."/>
            <person name="Miskei M."/>
            <person name="Molnar A.P."/>
            <person name="Mule G."/>
            <person name="Ngan C.Y."/>
            <person name="Orejas M."/>
            <person name="Orosz E."/>
            <person name="Ouedraogo J.P."/>
            <person name="Overkamp K.M."/>
            <person name="Park H.-S."/>
            <person name="Perrone G."/>
            <person name="Piumi F."/>
            <person name="Punt P.J."/>
            <person name="Ram A.F."/>
            <person name="Ramon A."/>
            <person name="Rauscher S."/>
            <person name="Record E."/>
            <person name="Riano-Pachon D.M."/>
            <person name="Robert V."/>
            <person name="Roehrig J."/>
            <person name="Ruller R."/>
            <person name="Salamov A."/>
            <person name="Salih N.S."/>
            <person name="Samson R.A."/>
            <person name="Sandor E."/>
            <person name="Sanguinetti M."/>
            <person name="Schuetze T."/>
            <person name="Sepcic K."/>
            <person name="Shelest E."/>
            <person name="Sherlock G."/>
            <person name="Sophianopoulou V."/>
            <person name="Squina F.M."/>
            <person name="Sun H."/>
            <person name="Susca A."/>
            <person name="Todd R.B."/>
            <person name="Tsang A."/>
            <person name="Unkles S.E."/>
            <person name="van de Wiele N."/>
            <person name="van Rossen-Uffink D."/>
            <person name="Oliveira J.V."/>
            <person name="Vesth T.C."/>
            <person name="Visser J."/>
            <person name="Yu J.-H."/>
            <person name="Zhou M."/>
            <person name="Andersen M.R."/>
            <person name="Archer D.B."/>
            <person name="Baker S.E."/>
            <person name="Benoit I."/>
            <person name="Brakhage A.A."/>
            <person name="Braus G.H."/>
            <person name="Fischer R."/>
            <person name="Frisvad J.C."/>
            <person name="Goldman G.H."/>
            <person name="Houbraken J."/>
            <person name="Oakley B."/>
            <person name="Pocsi I."/>
            <person name="Scazzocchio C."/>
            <person name="Seiboth B."/>
            <person name="vanKuyk P.A."/>
            <person name="Wortman J."/>
            <person name="Dyer P.S."/>
            <person name="Grigoriev I.V."/>
        </authorList>
    </citation>
    <scope>NUCLEOTIDE SEQUENCE [LARGE SCALE GENOMIC DNA]</scope>
    <source>
        <strain evidence="3">CBS 101740 / IMI 381727 / IBT 21946</strain>
    </source>
</reference>
<sequence>MRKSITRHIMQAIRVHPAPRGATPYSPSYPAPTSALQLDHDVPIPKLSQPGELLVRVKATTIIRDMLTWPETYAHEYAILGNDVAGIVTDVFSLDGKFKPGDQIFGMADINRAGTWAEYTVVKENEVTLKPTGLTFAQAAALPLSAHTAYEALFNHARIPLPTVEEVKSRTLAAAAGVTVVAATSSNARNGEFLQRLGADETVEYDMLARYQGRFDIIIDVVGGAVLEKCWNYVTETGVLISVDSASYNFVEEHEKRGLSKPQVRALFFIVEGSDKALHYLAELVDVGALQSLVADTFPLAKAQEAYDLANGRHSGRVDSLNLSATISHVPSATTAAALTEPAPSYKTALKTAAEDPSCLHYHRKIRVTWTAPAHLKKNSTAAKLSSG</sequence>
<dbReference type="GO" id="GO:0016491">
    <property type="term" value="F:oxidoreductase activity"/>
    <property type="evidence" value="ECO:0007669"/>
    <property type="project" value="InterPro"/>
</dbReference>
<evidence type="ECO:0000313" key="3">
    <source>
        <dbReference type="Proteomes" id="UP000184499"/>
    </source>
</evidence>
<dbReference type="OrthoDB" id="3509362at2759"/>
<dbReference type="EMBL" id="KV878701">
    <property type="protein sequence ID" value="OJJ66088.1"/>
    <property type="molecule type" value="Genomic_DNA"/>
</dbReference>
<dbReference type="GeneID" id="93574424"/>
<dbReference type="CDD" id="cd05289">
    <property type="entry name" value="MDR_like_2"/>
    <property type="match status" value="1"/>
</dbReference>
<dbReference type="PANTHER" id="PTHR43482">
    <property type="entry name" value="PROTEIN AST1-RELATED"/>
    <property type="match status" value="1"/>
</dbReference>
<evidence type="ECO:0000313" key="2">
    <source>
        <dbReference type="EMBL" id="OJJ66088.1"/>
    </source>
</evidence>
<feature type="domain" description="Enoyl reductase (ER)" evidence="1">
    <location>
        <begin position="31"/>
        <end position="318"/>
    </location>
</feature>
<gene>
    <name evidence="2" type="ORF">ASPBRDRAFT_211688</name>
</gene>
<dbReference type="InterPro" id="IPR036291">
    <property type="entry name" value="NAD(P)-bd_dom_sf"/>
</dbReference>
<organism evidence="2 3">
    <name type="scientific">Aspergillus brasiliensis (strain CBS 101740 / IMI 381727 / IBT 21946)</name>
    <dbReference type="NCBI Taxonomy" id="767769"/>
    <lineage>
        <taxon>Eukaryota</taxon>
        <taxon>Fungi</taxon>
        <taxon>Dikarya</taxon>
        <taxon>Ascomycota</taxon>
        <taxon>Pezizomycotina</taxon>
        <taxon>Eurotiomycetes</taxon>
        <taxon>Eurotiomycetidae</taxon>
        <taxon>Eurotiales</taxon>
        <taxon>Aspergillaceae</taxon>
        <taxon>Aspergillus</taxon>
        <taxon>Aspergillus subgen. Circumdati</taxon>
    </lineage>
</organism>
<dbReference type="InterPro" id="IPR013154">
    <property type="entry name" value="ADH-like_N"/>
</dbReference>
<dbReference type="Pfam" id="PF08240">
    <property type="entry name" value="ADH_N"/>
    <property type="match status" value="1"/>
</dbReference>
<keyword evidence="3" id="KW-1185">Reference proteome</keyword>
<dbReference type="Proteomes" id="UP000184499">
    <property type="component" value="Unassembled WGS sequence"/>
</dbReference>
<dbReference type="OMA" id="FGMADIN"/>
<dbReference type="InterPro" id="IPR052585">
    <property type="entry name" value="Lipid_raft_assoc_Zn_ADH"/>
</dbReference>
<dbReference type="SUPFAM" id="SSF51735">
    <property type="entry name" value="NAD(P)-binding Rossmann-fold domains"/>
    <property type="match status" value="1"/>
</dbReference>
<dbReference type="SUPFAM" id="SSF50129">
    <property type="entry name" value="GroES-like"/>
    <property type="match status" value="1"/>
</dbReference>
<evidence type="ECO:0000259" key="1">
    <source>
        <dbReference type="SMART" id="SM00829"/>
    </source>
</evidence>
<accession>A0A1L9U362</accession>
<dbReference type="SMART" id="SM00829">
    <property type="entry name" value="PKS_ER"/>
    <property type="match status" value="1"/>
</dbReference>
<dbReference type="Gene3D" id="3.40.50.720">
    <property type="entry name" value="NAD(P)-binding Rossmann-like Domain"/>
    <property type="match status" value="1"/>
</dbReference>
<protein>
    <recommendedName>
        <fullName evidence="1">Enoyl reductase (ER) domain-containing protein</fullName>
    </recommendedName>
</protein>
<dbReference type="VEuPathDB" id="FungiDB:ASPBRDRAFT_211688"/>
<dbReference type="Gene3D" id="3.90.180.10">
    <property type="entry name" value="Medium-chain alcohol dehydrogenases, catalytic domain"/>
    <property type="match status" value="2"/>
</dbReference>